<sequence length="137" mass="15436">MDICKRKGSITNPEHDSDVLKKRLGEVLSEGLLDSILPYLAHNSTSLRKVVSCTTVKNPEKTLQNSSSSNDKLIRRRSSDSSSSKLSQLMKTDSEVEIHVCDEVKNMKRTFVCNQKLLVEKMGYFAEVTLGQKLEEM</sequence>
<dbReference type="EMBL" id="JAACXV010009899">
    <property type="protein sequence ID" value="KAF7275551.1"/>
    <property type="molecule type" value="Genomic_DNA"/>
</dbReference>
<dbReference type="PANTHER" id="PTHR20946:SF0">
    <property type="entry name" value="SANT AND BTB DOMAIN REGULATOR OF CLASS SWITCH RECOMBINATION"/>
    <property type="match status" value="1"/>
</dbReference>
<dbReference type="Pfam" id="PF11822">
    <property type="entry name" value="BTB_SANBR"/>
    <property type="match status" value="1"/>
</dbReference>
<feature type="domain" description="SANT and BTB" evidence="2">
    <location>
        <begin position="96"/>
        <end position="128"/>
    </location>
</feature>
<dbReference type="AlphaFoldDB" id="A0A834MBG1"/>
<evidence type="ECO:0000259" key="2">
    <source>
        <dbReference type="Pfam" id="PF11822"/>
    </source>
</evidence>
<reference evidence="3" key="1">
    <citation type="submission" date="2020-08" db="EMBL/GenBank/DDBJ databases">
        <title>Genome sequencing and assembly of the red palm weevil Rhynchophorus ferrugineus.</title>
        <authorList>
            <person name="Dias G.B."/>
            <person name="Bergman C.M."/>
            <person name="Manee M."/>
        </authorList>
    </citation>
    <scope>NUCLEOTIDE SEQUENCE</scope>
    <source>
        <strain evidence="3">AA-2017</strain>
        <tissue evidence="3">Whole larva</tissue>
    </source>
</reference>
<comment type="caution">
    <text evidence="3">The sequence shown here is derived from an EMBL/GenBank/DDBJ whole genome shotgun (WGS) entry which is preliminary data.</text>
</comment>
<dbReference type="InterPro" id="IPR021777">
    <property type="entry name" value="SANBR_BTB"/>
</dbReference>
<dbReference type="InterPro" id="IPR045902">
    <property type="entry name" value="SANBR-like"/>
</dbReference>
<feature type="region of interest" description="Disordered" evidence="1">
    <location>
        <begin position="60"/>
        <end position="92"/>
    </location>
</feature>
<name>A0A834MBG1_RHYFE</name>
<feature type="non-terminal residue" evidence="3">
    <location>
        <position position="1"/>
    </location>
</feature>
<dbReference type="PANTHER" id="PTHR20946">
    <property type="entry name" value="SANT AND BTB DOMAIN REGULATOR OF CLASS SWITCH RECOMBINATION"/>
    <property type="match status" value="1"/>
</dbReference>
<protein>
    <recommendedName>
        <fullName evidence="2">SANT and BTB domain-containing protein</fullName>
    </recommendedName>
</protein>
<gene>
    <name evidence="3" type="ORF">GWI33_011605</name>
</gene>
<dbReference type="OrthoDB" id="550012at2759"/>
<organism evidence="3 4">
    <name type="scientific">Rhynchophorus ferrugineus</name>
    <name type="common">Red palm weevil</name>
    <name type="synonym">Curculio ferrugineus</name>
    <dbReference type="NCBI Taxonomy" id="354439"/>
    <lineage>
        <taxon>Eukaryota</taxon>
        <taxon>Metazoa</taxon>
        <taxon>Ecdysozoa</taxon>
        <taxon>Arthropoda</taxon>
        <taxon>Hexapoda</taxon>
        <taxon>Insecta</taxon>
        <taxon>Pterygota</taxon>
        <taxon>Neoptera</taxon>
        <taxon>Endopterygota</taxon>
        <taxon>Coleoptera</taxon>
        <taxon>Polyphaga</taxon>
        <taxon>Cucujiformia</taxon>
        <taxon>Curculionidae</taxon>
        <taxon>Dryophthorinae</taxon>
        <taxon>Rhynchophorus</taxon>
    </lineage>
</organism>
<evidence type="ECO:0000313" key="3">
    <source>
        <dbReference type="EMBL" id="KAF7275551.1"/>
    </source>
</evidence>
<keyword evidence="4" id="KW-1185">Reference proteome</keyword>
<evidence type="ECO:0000313" key="4">
    <source>
        <dbReference type="Proteomes" id="UP000625711"/>
    </source>
</evidence>
<proteinExistence type="predicted"/>
<feature type="compositionally biased region" description="Polar residues" evidence="1">
    <location>
        <begin position="60"/>
        <end position="70"/>
    </location>
</feature>
<dbReference type="Proteomes" id="UP000625711">
    <property type="component" value="Unassembled WGS sequence"/>
</dbReference>
<evidence type="ECO:0000256" key="1">
    <source>
        <dbReference type="SAM" id="MobiDB-lite"/>
    </source>
</evidence>
<accession>A0A834MBG1</accession>